<evidence type="ECO:0000256" key="2">
    <source>
        <dbReference type="SAM" id="Phobius"/>
    </source>
</evidence>
<evidence type="ECO:0008006" key="5">
    <source>
        <dbReference type="Google" id="ProtNLM"/>
    </source>
</evidence>
<dbReference type="EMBL" id="CP001323">
    <property type="protein sequence ID" value="ACO61492.1"/>
    <property type="molecule type" value="Genomic_DNA"/>
</dbReference>
<protein>
    <recommendedName>
        <fullName evidence="5">Senescence domain-containing protein</fullName>
    </recommendedName>
</protein>
<feature type="transmembrane region" description="Helical" evidence="2">
    <location>
        <begin position="207"/>
        <end position="228"/>
    </location>
</feature>
<dbReference type="GeneID" id="8241424"/>
<organism evidence="3 4">
    <name type="scientific">Micromonas commoda (strain RCC299 / NOUM17 / CCMP2709)</name>
    <name type="common">Picoplanktonic green alga</name>
    <dbReference type="NCBI Taxonomy" id="296587"/>
    <lineage>
        <taxon>Eukaryota</taxon>
        <taxon>Viridiplantae</taxon>
        <taxon>Chlorophyta</taxon>
        <taxon>Mamiellophyceae</taxon>
        <taxon>Mamiellales</taxon>
        <taxon>Mamiellaceae</taxon>
        <taxon>Micromonas</taxon>
    </lineage>
</organism>
<dbReference type="InParanoid" id="C1DYU9"/>
<evidence type="ECO:0000313" key="3">
    <source>
        <dbReference type="EMBL" id="ACO61492.1"/>
    </source>
</evidence>
<keyword evidence="2" id="KW-0472">Membrane</keyword>
<evidence type="ECO:0000313" key="4">
    <source>
        <dbReference type="Proteomes" id="UP000002009"/>
    </source>
</evidence>
<dbReference type="KEGG" id="mis:MICPUN_53969"/>
<dbReference type="PANTHER" id="PTHR33825">
    <property type="entry name" value="CHITINASE-LIKE PROTEIN"/>
    <property type="match status" value="1"/>
</dbReference>
<feature type="transmembrane region" description="Helical" evidence="2">
    <location>
        <begin position="235"/>
        <end position="258"/>
    </location>
</feature>
<feature type="region of interest" description="Disordered" evidence="1">
    <location>
        <begin position="150"/>
        <end position="193"/>
    </location>
</feature>
<proteinExistence type="predicted"/>
<dbReference type="AlphaFoldDB" id="C1DYU9"/>
<reference evidence="3 4" key="1">
    <citation type="journal article" date="2009" name="Science">
        <title>Green evolution and dynamic adaptations revealed by genomes of the marine picoeukaryotes Micromonas.</title>
        <authorList>
            <person name="Worden A.Z."/>
            <person name="Lee J.H."/>
            <person name="Mock T."/>
            <person name="Rouze P."/>
            <person name="Simmons M.P."/>
            <person name="Aerts A.L."/>
            <person name="Allen A.E."/>
            <person name="Cuvelier M.L."/>
            <person name="Derelle E."/>
            <person name="Everett M.V."/>
            <person name="Foulon E."/>
            <person name="Grimwood J."/>
            <person name="Gundlach H."/>
            <person name="Henrissat B."/>
            <person name="Napoli C."/>
            <person name="McDonald S.M."/>
            <person name="Parker M.S."/>
            <person name="Rombauts S."/>
            <person name="Salamov A."/>
            <person name="Von Dassow P."/>
            <person name="Badger J.H."/>
            <person name="Coutinho P.M."/>
            <person name="Demir E."/>
            <person name="Dubchak I."/>
            <person name="Gentemann C."/>
            <person name="Eikrem W."/>
            <person name="Gready J.E."/>
            <person name="John U."/>
            <person name="Lanier W."/>
            <person name="Lindquist E.A."/>
            <person name="Lucas S."/>
            <person name="Mayer K.F."/>
            <person name="Moreau H."/>
            <person name="Not F."/>
            <person name="Otillar R."/>
            <person name="Panaud O."/>
            <person name="Pangilinan J."/>
            <person name="Paulsen I."/>
            <person name="Piegu B."/>
            <person name="Poliakov A."/>
            <person name="Robbens S."/>
            <person name="Schmutz J."/>
            <person name="Toulza E."/>
            <person name="Wyss T."/>
            <person name="Zelensky A."/>
            <person name="Zhou K."/>
            <person name="Armbrust E.V."/>
            <person name="Bhattacharya D."/>
            <person name="Goodenough U.W."/>
            <person name="Van de Peer Y."/>
            <person name="Grigoriev I.V."/>
        </authorList>
    </citation>
    <scope>NUCLEOTIDE SEQUENCE [LARGE SCALE GENOMIC DNA]</scope>
    <source>
        <strain evidence="4">RCC299 / NOUM17</strain>
    </source>
</reference>
<keyword evidence="2" id="KW-1133">Transmembrane helix</keyword>
<dbReference type="PANTHER" id="PTHR33825:SF5">
    <property type="entry name" value="TRANSMEMBRANE PROTEIN"/>
    <property type="match status" value="1"/>
</dbReference>
<name>C1DYU9_MICCC</name>
<keyword evidence="4" id="KW-1185">Reference proteome</keyword>
<keyword evidence="2" id="KW-0812">Transmembrane</keyword>
<feature type="compositionally biased region" description="Low complexity" evidence="1">
    <location>
        <begin position="178"/>
        <end position="189"/>
    </location>
</feature>
<dbReference type="OrthoDB" id="1923031at2759"/>
<feature type="compositionally biased region" description="Low complexity" evidence="1">
    <location>
        <begin position="154"/>
        <end position="163"/>
    </location>
</feature>
<feature type="compositionally biased region" description="Pro residues" evidence="1">
    <location>
        <begin position="164"/>
        <end position="177"/>
    </location>
</feature>
<evidence type="ECO:0000256" key="1">
    <source>
        <dbReference type="SAM" id="MobiDB-lite"/>
    </source>
</evidence>
<sequence length="440" mass="44347">MSALEATAALAGIAAVAGASSKQFIGGAVPKRMTRVADRSYYGPWSAKGLNLPATWSVTPGGAARNRGREVRANAAAAAAHPPNVNVSLNEVLAQLAAGVSFRNPQESSAGHRAGLISDAAAAADADENEDALPPFQSVVESARFIAGATEDATPPGGLTLNPKPTPPPLPTPPPRPSSVAYVASSPAYQSPPPPLIRSPGSMGYDASLSAAPAAAMAMASGVGAAVLPQSMSVAGGVVACVVGSAVAAFLLALIPVLQAVKGAADEIAGLAAAIREEVPDTLAAVRLSGLELTDCLEEVGELTHEVGSGVKSTGRAVTYTVDTAGALGKAAADGVKRAIPVVKEKATPVVQRVLERAPVAVEGVEARLEENASTEEYSGPVVVAAARATKSGVQYARGALRAAGVAKKVGQAYKAVRDMNKAGADEVRRDERGPRDEDA</sequence>
<accession>C1DYU9</accession>
<gene>
    <name evidence="3" type="ORF">MICPUN_53969</name>
</gene>
<feature type="region of interest" description="Disordered" evidence="1">
    <location>
        <begin position="420"/>
        <end position="440"/>
    </location>
</feature>
<dbReference type="RefSeq" id="XP_002500234.1">
    <property type="nucleotide sequence ID" value="XM_002500188.1"/>
</dbReference>
<dbReference type="Proteomes" id="UP000002009">
    <property type="component" value="Chromosome 2"/>
</dbReference>
<dbReference type="eggNOG" id="ENOG502QUNI">
    <property type="taxonomic scope" value="Eukaryota"/>
</dbReference>